<dbReference type="SMART" id="SM00382">
    <property type="entry name" value="AAA"/>
    <property type="match status" value="1"/>
</dbReference>
<dbReference type="GO" id="GO:0005524">
    <property type="term" value="F:ATP binding"/>
    <property type="evidence" value="ECO:0007669"/>
    <property type="project" value="UniProtKB-KW"/>
</dbReference>
<dbReference type="Proteomes" id="UP001320159">
    <property type="component" value="Unassembled WGS sequence"/>
</dbReference>
<evidence type="ECO:0000256" key="1">
    <source>
        <dbReference type="ARBA" id="ARBA00005417"/>
    </source>
</evidence>
<dbReference type="PROSITE" id="PS50893">
    <property type="entry name" value="ABC_TRANSPORTER_2"/>
    <property type="match status" value="1"/>
</dbReference>
<proteinExistence type="inferred from homology"/>
<keyword evidence="4 6" id="KW-0067">ATP-binding</keyword>
<dbReference type="InterPro" id="IPR027417">
    <property type="entry name" value="P-loop_NTPase"/>
</dbReference>
<dbReference type="PANTHER" id="PTHR43335:SF4">
    <property type="entry name" value="ABC TRANSPORTER, ATP-BINDING PROTEIN"/>
    <property type="match status" value="1"/>
</dbReference>
<evidence type="ECO:0000259" key="5">
    <source>
        <dbReference type="PROSITE" id="PS50893"/>
    </source>
</evidence>
<dbReference type="GO" id="GO:0016887">
    <property type="term" value="F:ATP hydrolysis activity"/>
    <property type="evidence" value="ECO:0007669"/>
    <property type="project" value="InterPro"/>
</dbReference>
<dbReference type="EMBL" id="PGCK01000006">
    <property type="protein sequence ID" value="MCD1294990.1"/>
    <property type="molecule type" value="Genomic_DNA"/>
</dbReference>
<dbReference type="Gene3D" id="3.40.50.300">
    <property type="entry name" value="P-loop containing nucleotide triphosphate hydrolases"/>
    <property type="match status" value="1"/>
</dbReference>
<comment type="caution">
    <text evidence="6">The sequence shown here is derived from an EMBL/GenBank/DDBJ whole genome shotgun (WGS) entry which is preliminary data.</text>
</comment>
<evidence type="ECO:0000313" key="7">
    <source>
        <dbReference type="Proteomes" id="UP001320159"/>
    </source>
</evidence>
<dbReference type="Pfam" id="PF13732">
    <property type="entry name" value="DrrA1-3_C"/>
    <property type="match status" value="1"/>
</dbReference>
<sequence>MIRTEELTKVYDGVKAVDSLNLTVEKGEVFGFLGPNGAGKTTAIGMMVGLLEPTGGKCFVNGIDVTKNPLEVKKITGYLPDGVGFYPNLTAVQNLKYFSRFYGMKDSEAETRIKGLLEYVGLGNVDKPVGSYSRGMKQRLGLAQALLNDPDVLFLDEPTNGLDPQGVIQFRKIIKEQAEKGKTVFFSSHILDEVQHVCSTIGIISKGVLVARGTTDEVRKKMSKDETVTIIVKVKGDMPRMSDPRIINAVYNNGSAVIQASDDIRDAISEELFSKNMRVRELRLEEKSLEEIFLETVYRSE</sequence>
<evidence type="ECO:0000313" key="6">
    <source>
        <dbReference type="EMBL" id="MCD1294990.1"/>
    </source>
</evidence>
<dbReference type="Pfam" id="PF00005">
    <property type="entry name" value="ABC_tran"/>
    <property type="match status" value="1"/>
</dbReference>
<dbReference type="InterPro" id="IPR025302">
    <property type="entry name" value="DrrA1/2-like_C"/>
</dbReference>
<name>A0AAP2W513_9EURY</name>
<dbReference type="RefSeq" id="WP_230741828.1">
    <property type="nucleotide sequence ID" value="NZ_PGCK01000006.1"/>
</dbReference>
<dbReference type="PANTHER" id="PTHR43335">
    <property type="entry name" value="ABC TRANSPORTER, ATP-BINDING PROTEIN"/>
    <property type="match status" value="1"/>
</dbReference>
<feature type="domain" description="ABC transporter" evidence="5">
    <location>
        <begin position="2"/>
        <end position="231"/>
    </location>
</feature>
<dbReference type="InterPro" id="IPR003439">
    <property type="entry name" value="ABC_transporter-like_ATP-bd"/>
</dbReference>
<reference evidence="6 7" key="1">
    <citation type="submission" date="2017-11" db="EMBL/GenBank/DDBJ databases">
        <title>Isolation and Characterization of Family Methanocellaceae Species from Potential Methane Hydrate Area Offshore Southwestern Taiwan.</title>
        <authorList>
            <person name="Zhang W.-L."/>
            <person name="Chen W.-C."/>
            <person name="Lai M.-C."/>
            <person name="Chen S.-C."/>
        </authorList>
    </citation>
    <scope>NUCLEOTIDE SEQUENCE [LARGE SCALE GENOMIC DNA]</scope>
    <source>
        <strain evidence="6 7">CWC-04</strain>
    </source>
</reference>
<comment type="similarity">
    <text evidence="1">Belongs to the ABC transporter superfamily.</text>
</comment>
<accession>A0AAP2W513</accession>
<gene>
    <name evidence="6" type="ORF">CUJ83_08265</name>
</gene>
<organism evidence="6 7">
    <name type="scientific">Methanooceanicella nereidis</name>
    <dbReference type="NCBI Taxonomy" id="2052831"/>
    <lineage>
        <taxon>Archaea</taxon>
        <taxon>Methanobacteriati</taxon>
        <taxon>Methanobacteriota</taxon>
        <taxon>Stenosarchaea group</taxon>
        <taxon>Methanomicrobia</taxon>
        <taxon>Methanocellales</taxon>
        <taxon>Methanocellaceae</taxon>
        <taxon>Methanooceanicella</taxon>
    </lineage>
</organism>
<keyword evidence="3" id="KW-0547">Nucleotide-binding</keyword>
<dbReference type="SUPFAM" id="SSF52540">
    <property type="entry name" value="P-loop containing nucleoside triphosphate hydrolases"/>
    <property type="match status" value="1"/>
</dbReference>
<keyword evidence="2" id="KW-0813">Transport</keyword>
<evidence type="ECO:0000256" key="2">
    <source>
        <dbReference type="ARBA" id="ARBA00022448"/>
    </source>
</evidence>
<protein>
    <submittedName>
        <fullName evidence="6">ABC transporter ATP-binding protein</fullName>
    </submittedName>
</protein>
<dbReference type="InterPro" id="IPR003593">
    <property type="entry name" value="AAA+_ATPase"/>
</dbReference>
<dbReference type="AlphaFoldDB" id="A0AAP2W513"/>
<evidence type="ECO:0000256" key="3">
    <source>
        <dbReference type="ARBA" id="ARBA00022741"/>
    </source>
</evidence>
<keyword evidence="7" id="KW-1185">Reference proteome</keyword>
<evidence type="ECO:0000256" key="4">
    <source>
        <dbReference type="ARBA" id="ARBA00022840"/>
    </source>
</evidence>